<dbReference type="PANTHER" id="PTHR48081:SF8">
    <property type="entry name" value="ALPHA_BETA HYDROLASE FOLD-3 DOMAIN-CONTAINING PROTEIN-RELATED"/>
    <property type="match status" value="1"/>
</dbReference>
<dbReference type="Proteomes" id="UP001217500">
    <property type="component" value="Chromosome"/>
</dbReference>
<gene>
    <name evidence="4" type="ORF">PH603_12930</name>
</gene>
<dbReference type="PANTHER" id="PTHR48081">
    <property type="entry name" value="AB HYDROLASE SUPERFAMILY PROTEIN C4A8.06C"/>
    <property type="match status" value="1"/>
</dbReference>
<keyword evidence="2" id="KW-0732">Signal</keyword>
<dbReference type="EMBL" id="CP116805">
    <property type="protein sequence ID" value="WCL53443.1"/>
    <property type="molecule type" value="Genomic_DNA"/>
</dbReference>
<dbReference type="Gene3D" id="3.40.50.1820">
    <property type="entry name" value="alpha/beta hydrolase"/>
    <property type="match status" value="1"/>
</dbReference>
<dbReference type="InterPro" id="IPR029058">
    <property type="entry name" value="AB_hydrolase_fold"/>
</dbReference>
<evidence type="ECO:0000256" key="1">
    <source>
        <dbReference type="ARBA" id="ARBA00022801"/>
    </source>
</evidence>
<dbReference type="AlphaFoldDB" id="A0AAF0BGF7"/>
<organism evidence="4 5">
    <name type="scientific">Gimibacter soli</name>
    <dbReference type="NCBI Taxonomy" id="3024400"/>
    <lineage>
        <taxon>Bacteria</taxon>
        <taxon>Pseudomonadati</taxon>
        <taxon>Pseudomonadota</taxon>
        <taxon>Alphaproteobacteria</taxon>
        <taxon>Kordiimonadales</taxon>
        <taxon>Temperatibacteraceae</taxon>
        <taxon>Gimibacter</taxon>
    </lineage>
</organism>
<feature type="chain" id="PRO_5041927819" evidence="2">
    <location>
        <begin position="32"/>
        <end position="363"/>
    </location>
</feature>
<dbReference type="GO" id="GO:0016787">
    <property type="term" value="F:hydrolase activity"/>
    <property type="evidence" value="ECO:0007669"/>
    <property type="project" value="UniProtKB-KW"/>
</dbReference>
<reference evidence="4" key="1">
    <citation type="submission" date="2023-01" db="EMBL/GenBank/DDBJ databases">
        <title>The genome sequence of Kordiimonadaceae bacterium 6D33.</title>
        <authorList>
            <person name="Liu Y."/>
        </authorList>
    </citation>
    <scope>NUCLEOTIDE SEQUENCE</scope>
    <source>
        <strain evidence="4">6D33</strain>
    </source>
</reference>
<dbReference type="RefSeq" id="WP_289502955.1">
    <property type="nucleotide sequence ID" value="NZ_CP116805.1"/>
</dbReference>
<dbReference type="SUPFAM" id="SSF53474">
    <property type="entry name" value="alpha/beta-Hydrolases"/>
    <property type="match status" value="1"/>
</dbReference>
<dbReference type="KEGG" id="gso:PH603_12930"/>
<evidence type="ECO:0000256" key="2">
    <source>
        <dbReference type="SAM" id="SignalP"/>
    </source>
</evidence>
<protein>
    <submittedName>
        <fullName evidence="4">Alpha/beta hydrolase</fullName>
    </submittedName>
</protein>
<feature type="signal peptide" evidence="2">
    <location>
        <begin position="1"/>
        <end position="31"/>
    </location>
</feature>
<proteinExistence type="predicted"/>
<name>A0AAF0BGF7_9PROT</name>
<accession>A0AAF0BGF7</accession>
<dbReference type="InterPro" id="IPR050300">
    <property type="entry name" value="GDXG_lipolytic_enzyme"/>
</dbReference>
<keyword evidence="1 4" id="KW-0378">Hydrolase</keyword>
<evidence type="ECO:0000313" key="4">
    <source>
        <dbReference type="EMBL" id="WCL53443.1"/>
    </source>
</evidence>
<sequence>MTTFNRRDLMKLTGTAMLAALAAPKAIGAMASEPAKAKPVGDPLQYIDPELRPAAEQVLKFTADMPPLSMEGLPKLRAGGAAFAAPHLPEIPVEERTIPVGKGMPDVKIFIVNAKAGAKRPGILHMHGGGYIAGAAKWEIRYVQEVARDLDCIVVSVEYRLAPETTYVGSVEDNYAGLRWMYDHAAELGLDPDRIAVMGESAGGGHAARLAITARDRGEVPLVLQALIYPMLDDRTGSTIHPPAHIATVGWDGQANKFGWQSFLGQEPGVKGVPAAGVPARVEDLSGLAPAFVAVGGVDLFVQEDIAYATRLLEARVPTELLVVPGAFHGFDRVAPETYPARLFTTSKLNALRRAFGETLPAA</sequence>
<keyword evidence="5" id="KW-1185">Reference proteome</keyword>
<feature type="domain" description="Alpha/beta hydrolase fold-3" evidence="3">
    <location>
        <begin position="123"/>
        <end position="331"/>
    </location>
</feature>
<dbReference type="InterPro" id="IPR013094">
    <property type="entry name" value="AB_hydrolase_3"/>
</dbReference>
<dbReference type="Pfam" id="PF07859">
    <property type="entry name" value="Abhydrolase_3"/>
    <property type="match status" value="1"/>
</dbReference>
<evidence type="ECO:0000259" key="3">
    <source>
        <dbReference type="Pfam" id="PF07859"/>
    </source>
</evidence>
<dbReference type="InterPro" id="IPR006311">
    <property type="entry name" value="TAT_signal"/>
</dbReference>
<evidence type="ECO:0000313" key="5">
    <source>
        <dbReference type="Proteomes" id="UP001217500"/>
    </source>
</evidence>
<dbReference type="PROSITE" id="PS51318">
    <property type="entry name" value="TAT"/>
    <property type="match status" value="1"/>
</dbReference>